<gene>
    <name evidence="2" type="ORF">SCARR_04987</name>
</gene>
<feature type="signal peptide" evidence="1">
    <location>
        <begin position="1"/>
        <end position="27"/>
    </location>
</feature>
<proteinExistence type="predicted"/>
<evidence type="ECO:0000313" key="3">
    <source>
        <dbReference type="Proteomes" id="UP000346198"/>
    </source>
</evidence>
<protein>
    <submittedName>
        <fullName evidence="2">Uncharacterized protein</fullName>
    </submittedName>
</protein>
<feature type="chain" id="PRO_5025533926" evidence="1">
    <location>
        <begin position="28"/>
        <end position="806"/>
    </location>
</feature>
<reference evidence="2 3" key="1">
    <citation type="submission" date="2019-04" db="EMBL/GenBank/DDBJ databases">
        <authorList>
            <person name="Van Vliet M D."/>
        </authorList>
    </citation>
    <scope>NUCLEOTIDE SEQUENCE [LARGE SCALE GENOMIC DNA]</scope>
    <source>
        <strain evidence="2 3">F21</strain>
    </source>
</reference>
<evidence type="ECO:0000313" key="2">
    <source>
        <dbReference type="EMBL" id="VGO22890.1"/>
    </source>
</evidence>
<keyword evidence="1" id="KW-0732">Signal</keyword>
<name>A0A6C2URD4_9BACT</name>
<evidence type="ECO:0000256" key="1">
    <source>
        <dbReference type="SAM" id="SignalP"/>
    </source>
</evidence>
<accession>A0A6C2URD4</accession>
<sequence length="806" mass="84876">MMREYIKMSTLAALVVATVMSASGQNARWNGNGEDGMWTNPANWNVGFVPTLTNDTANWTGDAVTIDDAAFADRFWSRHGSGDNILLVATNGSLTTIGDVALNEFSNGPVDAELNVNGGHLYVGNDISVAGQATSQGEALFVLNSGSINVSTNNKIGTAGQGIGVNGRVDVNGGTYTVSGRSMIGGGNLATDEGVLNLYGGLFTEGIAGSNNTMQIGIGQGNGAVNLYGGKLVNNNNLSMDADASTDAGTAVVNLYGGEWWQVDPDVNMQDESTLAFQEGVLYWSGDQVDAMTELVTNDVVSYILGGTNMLTENWDASWTNGITYDYGYWSVTYGNALFADYNDVTNGFTTVWAYNLSSVTEPAVSNGVAETHTFNNGSGDQLWTTAANWDIGTVPTIEDTVNHTANGDTLVIASDVEVEDLFISNDSSATVAVVDFGALAVNNKIQVGNSGGNGVGILRIDGGELTTGSSIEFGIFGTTRKGIGFLNSGSISAGGTTSLGGFNPASGELTINGGIYTQTGLFEIGRTGAGILNMNGGSLIAKNGFDPLRVGDGSGDGTLNLNGGSIVTSGMQVEWGDIDEGTGTINLNGGLLQIDGNFDAALRLDDNAQINFDQGVFKWAGNWVDFFATNYVDNGFITWANGMTNRVSETWDKSWTNGMSVLFAEFADGFTTVWAFDLSSLPSGYESYAIQYNLQEGSFGDDDEDGASNFREYALNGNPTNNGDTGHVDANNDGTTFSYVYAKRDGDAGIGYTLVDTTDLVYVPGNTNNWDSQSSGPVVGDYSTVTNNYGMTVDQRFIKLLIEEL</sequence>
<dbReference type="Proteomes" id="UP000346198">
    <property type="component" value="Unassembled WGS sequence"/>
</dbReference>
<dbReference type="EMBL" id="CAAHFH010000003">
    <property type="protein sequence ID" value="VGO22890.1"/>
    <property type="molecule type" value="Genomic_DNA"/>
</dbReference>
<dbReference type="AlphaFoldDB" id="A0A6C2URD4"/>
<keyword evidence="3" id="KW-1185">Reference proteome</keyword>
<organism evidence="2 3">
    <name type="scientific">Pontiella sulfatireligans</name>
    <dbReference type="NCBI Taxonomy" id="2750658"/>
    <lineage>
        <taxon>Bacteria</taxon>
        <taxon>Pseudomonadati</taxon>
        <taxon>Kiritimatiellota</taxon>
        <taxon>Kiritimatiellia</taxon>
        <taxon>Kiritimatiellales</taxon>
        <taxon>Pontiellaceae</taxon>
        <taxon>Pontiella</taxon>
    </lineage>
</organism>